<evidence type="ECO:0000256" key="8">
    <source>
        <dbReference type="ARBA" id="ARBA00022982"/>
    </source>
</evidence>
<dbReference type="InterPro" id="IPR016174">
    <property type="entry name" value="Di-haem_cyt_TM"/>
</dbReference>
<evidence type="ECO:0000256" key="9">
    <source>
        <dbReference type="ARBA" id="ARBA00022989"/>
    </source>
</evidence>
<feature type="transmembrane region" description="Helical" evidence="13">
    <location>
        <begin position="141"/>
        <end position="163"/>
    </location>
</feature>
<dbReference type="GO" id="GO:0020037">
    <property type="term" value="F:heme binding"/>
    <property type="evidence" value="ECO:0007669"/>
    <property type="project" value="TreeGrafter"/>
</dbReference>
<evidence type="ECO:0000256" key="6">
    <source>
        <dbReference type="ARBA" id="ARBA00022692"/>
    </source>
</evidence>
<evidence type="ECO:0000256" key="2">
    <source>
        <dbReference type="ARBA" id="ARBA00004651"/>
    </source>
</evidence>
<keyword evidence="16" id="KW-1185">Reference proteome</keyword>
<evidence type="ECO:0000256" key="4">
    <source>
        <dbReference type="ARBA" id="ARBA00022475"/>
    </source>
</evidence>
<dbReference type="AlphaFoldDB" id="A0A4R1N695"/>
<feature type="transmembrane region" description="Helical" evidence="13">
    <location>
        <begin position="45"/>
        <end position="64"/>
    </location>
</feature>
<feature type="transmembrane region" description="Helical" evidence="13">
    <location>
        <begin position="12"/>
        <end position="33"/>
    </location>
</feature>
<keyword evidence="11 13" id="KW-0472">Membrane</keyword>
<dbReference type="SUPFAM" id="SSF81342">
    <property type="entry name" value="Transmembrane di-heme cytochromes"/>
    <property type="match status" value="1"/>
</dbReference>
<evidence type="ECO:0000256" key="1">
    <source>
        <dbReference type="ARBA" id="ARBA00001970"/>
    </source>
</evidence>
<dbReference type="OrthoDB" id="8589936at2"/>
<keyword evidence="6 13" id="KW-0812">Transmembrane</keyword>
<evidence type="ECO:0000256" key="5">
    <source>
        <dbReference type="ARBA" id="ARBA00022617"/>
    </source>
</evidence>
<comment type="subcellular location">
    <subcellularLocation>
        <location evidence="2">Cell membrane</location>
        <topology evidence="2">Multi-pass membrane protein</topology>
    </subcellularLocation>
</comment>
<keyword evidence="10" id="KW-0408">Iron</keyword>
<dbReference type="Pfam" id="PF01292">
    <property type="entry name" value="Ni_hydr_CYTB"/>
    <property type="match status" value="1"/>
</dbReference>
<keyword evidence="8" id="KW-0249">Electron transport</keyword>
<organism evidence="15 16">
    <name type="scientific">Sodalis ligni</name>
    <dbReference type="NCBI Taxonomy" id="2697027"/>
    <lineage>
        <taxon>Bacteria</taxon>
        <taxon>Pseudomonadati</taxon>
        <taxon>Pseudomonadota</taxon>
        <taxon>Gammaproteobacteria</taxon>
        <taxon>Enterobacterales</taxon>
        <taxon>Bruguierivoracaceae</taxon>
        <taxon>Sodalis</taxon>
    </lineage>
</organism>
<gene>
    <name evidence="15" type="ORF">EZJ58_0626</name>
</gene>
<dbReference type="RefSeq" id="WP_132921542.1">
    <property type="nucleotide sequence ID" value="NZ_SJOI01000001.1"/>
</dbReference>
<name>A0A4R1N695_9GAMM</name>
<dbReference type="GO" id="GO:0046872">
    <property type="term" value="F:metal ion binding"/>
    <property type="evidence" value="ECO:0007669"/>
    <property type="project" value="UniProtKB-KW"/>
</dbReference>
<keyword evidence="3" id="KW-0813">Transport</keyword>
<evidence type="ECO:0000256" key="13">
    <source>
        <dbReference type="SAM" id="Phobius"/>
    </source>
</evidence>
<keyword evidence="7" id="KW-0479">Metal-binding</keyword>
<feature type="transmembrane region" description="Helical" evidence="13">
    <location>
        <begin position="84"/>
        <end position="109"/>
    </location>
</feature>
<dbReference type="GO" id="GO:0005886">
    <property type="term" value="C:plasma membrane"/>
    <property type="evidence" value="ECO:0007669"/>
    <property type="project" value="UniProtKB-SubCell"/>
</dbReference>
<dbReference type="GO" id="GO:0009055">
    <property type="term" value="F:electron transfer activity"/>
    <property type="evidence" value="ECO:0007669"/>
    <property type="project" value="InterPro"/>
</dbReference>
<keyword evidence="9 13" id="KW-1133">Transmembrane helix</keyword>
<reference evidence="15 16" key="1">
    <citation type="submission" date="2019-02" db="EMBL/GenBank/DDBJ databases">
        <title>Investigation of anaerobic lignin degradation for improved lignocellulosic biofuels.</title>
        <authorList>
            <person name="Deangelis K."/>
        </authorList>
    </citation>
    <scope>NUCLEOTIDE SEQUENCE [LARGE SCALE GENOMIC DNA]</scope>
    <source>
        <strain evidence="15 16">159R</strain>
    </source>
</reference>
<evidence type="ECO:0000256" key="12">
    <source>
        <dbReference type="ARBA" id="ARBA00037975"/>
    </source>
</evidence>
<dbReference type="PANTHER" id="PTHR30529:SF3">
    <property type="entry name" value="CYTOCHROME B561 HOMOLOG 1"/>
    <property type="match status" value="1"/>
</dbReference>
<dbReference type="EMBL" id="SJOI01000001">
    <property type="protein sequence ID" value="TCL02602.1"/>
    <property type="molecule type" value="Genomic_DNA"/>
</dbReference>
<evidence type="ECO:0000256" key="3">
    <source>
        <dbReference type="ARBA" id="ARBA00022448"/>
    </source>
</evidence>
<dbReference type="GO" id="GO:0022904">
    <property type="term" value="P:respiratory electron transport chain"/>
    <property type="evidence" value="ECO:0007669"/>
    <property type="project" value="InterPro"/>
</dbReference>
<feature type="domain" description="Cytochrome b561 bacterial/Ni-hydrogenase" evidence="14">
    <location>
        <begin position="5"/>
        <end position="175"/>
    </location>
</feature>
<evidence type="ECO:0000256" key="11">
    <source>
        <dbReference type="ARBA" id="ARBA00023136"/>
    </source>
</evidence>
<evidence type="ECO:0000313" key="16">
    <source>
        <dbReference type="Proteomes" id="UP000294555"/>
    </source>
</evidence>
<dbReference type="Proteomes" id="UP000294555">
    <property type="component" value="Unassembled WGS sequence"/>
</dbReference>
<comment type="similarity">
    <text evidence="12">Belongs to the cytochrome b561 family.</text>
</comment>
<proteinExistence type="inferred from homology"/>
<dbReference type="NCBIfam" id="NF008566">
    <property type="entry name" value="PRK11513.1"/>
    <property type="match status" value="1"/>
</dbReference>
<keyword evidence="5" id="KW-0349">Heme</keyword>
<sequence>MGKKYSSLQMGFHWVIFILIATAYAAMELRGFAPYDSALRKGITTLHYTAGASVLILMILRILVRLVAQTPAIMPPPPRWQMILAHLVHGVMYLMFVCLPLLGLLTLYFGGREWVFFGYAMPVRDIPDADMQSRLRDIHELIANTGYFIIGLHAAAALFHHYIMRDNTLERMLPGKPR</sequence>
<evidence type="ECO:0000313" key="15">
    <source>
        <dbReference type="EMBL" id="TCL02602.1"/>
    </source>
</evidence>
<comment type="cofactor">
    <cofactor evidence="1">
        <name>heme b</name>
        <dbReference type="ChEBI" id="CHEBI:60344"/>
    </cofactor>
</comment>
<dbReference type="PANTHER" id="PTHR30529">
    <property type="entry name" value="CYTOCHROME B561"/>
    <property type="match status" value="1"/>
</dbReference>
<dbReference type="InterPro" id="IPR011577">
    <property type="entry name" value="Cyt_b561_bac/Ni-Hgenase"/>
</dbReference>
<comment type="caution">
    <text evidence="15">The sequence shown here is derived from an EMBL/GenBank/DDBJ whole genome shotgun (WGS) entry which is preliminary data.</text>
</comment>
<evidence type="ECO:0000259" key="14">
    <source>
        <dbReference type="Pfam" id="PF01292"/>
    </source>
</evidence>
<protein>
    <submittedName>
        <fullName evidence="15">Cytochrome b561</fullName>
    </submittedName>
</protein>
<keyword evidence="4" id="KW-1003">Cell membrane</keyword>
<evidence type="ECO:0000256" key="10">
    <source>
        <dbReference type="ARBA" id="ARBA00023004"/>
    </source>
</evidence>
<accession>A0A4R1N695</accession>
<dbReference type="InterPro" id="IPR052168">
    <property type="entry name" value="Cytochrome_b561_oxidase"/>
</dbReference>
<evidence type="ECO:0000256" key="7">
    <source>
        <dbReference type="ARBA" id="ARBA00022723"/>
    </source>
</evidence>